<dbReference type="AlphaFoldDB" id="A0AA39UXP7"/>
<evidence type="ECO:0000256" key="1">
    <source>
        <dbReference type="SAM" id="MobiDB-lite"/>
    </source>
</evidence>
<keyword evidence="2" id="KW-1133">Transmembrane helix</keyword>
<keyword evidence="4" id="KW-1185">Reference proteome</keyword>
<evidence type="ECO:0000256" key="2">
    <source>
        <dbReference type="SAM" id="Phobius"/>
    </source>
</evidence>
<dbReference type="Proteomes" id="UP001166286">
    <property type="component" value="Unassembled WGS sequence"/>
</dbReference>
<dbReference type="EMBL" id="JAFEKC020000022">
    <property type="protein sequence ID" value="KAK0507868.1"/>
    <property type="molecule type" value="Genomic_DNA"/>
</dbReference>
<feature type="transmembrane region" description="Helical" evidence="2">
    <location>
        <begin position="492"/>
        <end position="515"/>
    </location>
</feature>
<feature type="region of interest" description="Disordered" evidence="1">
    <location>
        <begin position="45"/>
        <end position="115"/>
    </location>
</feature>
<evidence type="ECO:0000313" key="4">
    <source>
        <dbReference type="Proteomes" id="UP001166286"/>
    </source>
</evidence>
<protein>
    <submittedName>
        <fullName evidence="3">Uncharacterized protein</fullName>
    </submittedName>
</protein>
<feature type="region of interest" description="Disordered" evidence="1">
    <location>
        <begin position="852"/>
        <end position="874"/>
    </location>
</feature>
<keyword evidence="2" id="KW-0472">Membrane</keyword>
<keyword evidence="2" id="KW-0812">Transmembrane</keyword>
<accession>A0AA39UXP7</accession>
<gene>
    <name evidence="3" type="ORF">JMJ35_009757</name>
</gene>
<organism evidence="3 4">
    <name type="scientific">Cladonia borealis</name>
    <dbReference type="NCBI Taxonomy" id="184061"/>
    <lineage>
        <taxon>Eukaryota</taxon>
        <taxon>Fungi</taxon>
        <taxon>Dikarya</taxon>
        <taxon>Ascomycota</taxon>
        <taxon>Pezizomycotina</taxon>
        <taxon>Lecanoromycetes</taxon>
        <taxon>OSLEUM clade</taxon>
        <taxon>Lecanoromycetidae</taxon>
        <taxon>Lecanorales</taxon>
        <taxon>Lecanorineae</taxon>
        <taxon>Cladoniaceae</taxon>
        <taxon>Cladonia</taxon>
    </lineage>
</organism>
<sequence>MQQPREEDPNPHPVSSVTLRFPTIPVHGTPENWLSQSQLITMNVNHEDSCDDTSSSLGDSSYEFIDERSNASTDYEDQDPMTESTTSSDGHGFDQVDAQPQQPPPSNHDNQSSQDLDSAIFGSQDISSEIEHFSSNQPTQEHESLEHIMTEPNQQQETIQFEEPSVINLNSSRFTEVSYTLQVLEKLERSNELYDALGGSFPGQLAVTVKQTMTTHGLTPKGGSYKILYVGPPENRDPIVQKIGTALAASLKCSTPDSGSSRPSKFNIVPISGFGEAAAPEVVLIDSSGLELTVEECHYAASTKPGDGSDTLHMEMTDGKAVHSMWNGSKLVLLGDWKVPDIAIFCVPEHDSTQSQMTRHFARTIMSRHAVQSVVISQTEQWYKSKEYITDYLTPHICLESRLSKPGLSQVIKRAPIDLATFLSIDAGQMNRNLACLAVAHGSSRPRLQQIGEMKSTNKANSIQSYICSFLDSYLSDSQREVLESLERFEPMAIFAVLLMSLFLLGLGVSGFLGASKVSNSRIFPTTAVATTTLASTIPPMSSFSTLAASTVQTTASQVSTIKSLSPNTDIASFLLDAYILAPNKSEQFKVHVLGDCHIVLRPPHWFSKLKKPPQLSFKVLRGTTELEHQLTTLFDGVHALQIPREDAYGLLNVSIWTGPKPNINEIFEVDFGSSWLKVAGWKKATHALRESVRDDLRSLQTTLSNVYGHAKIGLAVSLEQQRVKVKAQKETEKAIIQAHYKTAVRTKKLLVAKTGNFTRDFKAQIHERRAIISKTIRARAEQVSSDISLYTRNKTSMISQQTRLLARAATAVNVKEVAQGVLDVRRNQLRETQKAVLKMWWKLRGVPKHRSVKVKAKSRGGSSRRGVPVANEV</sequence>
<reference evidence="3" key="1">
    <citation type="submission" date="2023-03" db="EMBL/GenBank/DDBJ databases">
        <title>Complete genome of Cladonia borealis.</title>
        <authorList>
            <person name="Park H."/>
        </authorList>
    </citation>
    <scope>NUCLEOTIDE SEQUENCE</scope>
    <source>
        <strain evidence="3">ANT050790</strain>
    </source>
</reference>
<proteinExistence type="predicted"/>
<comment type="caution">
    <text evidence="3">The sequence shown here is derived from an EMBL/GenBank/DDBJ whole genome shotgun (WGS) entry which is preliminary data.</text>
</comment>
<name>A0AA39UXP7_9LECA</name>
<evidence type="ECO:0000313" key="3">
    <source>
        <dbReference type="EMBL" id="KAK0507868.1"/>
    </source>
</evidence>
<feature type="compositionally biased region" description="Basic and acidic residues" evidence="1">
    <location>
        <begin position="1"/>
        <end position="10"/>
    </location>
</feature>
<feature type="region of interest" description="Disordered" evidence="1">
    <location>
        <begin position="1"/>
        <end position="31"/>
    </location>
</feature>